<dbReference type="SUPFAM" id="SSF56672">
    <property type="entry name" value="DNA/RNA polymerases"/>
    <property type="match status" value="1"/>
</dbReference>
<proteinExistence type="predicted"/>
<name>A0AAW2XC46_9LAMI</name>
<dbReference type="InterPro" id="IPR043502">
    <property type="entry name" value="DNA/RNA_pol_sf"/>
</dbReference>
<evidence type="ECO:0000259" key="1">
    <source>
        <dbReference type="Pfam" id="PF07727"/>
    </source>
</evidence>
<dbReference type="PANTHER" id="PTHR11439">
    <property type="entry name" value="GAG-POL-RELATED RETROTRANSPOSON"/>
    <property type="match status" value="1"/>
</dbReference>
<accession>A0AAW2XC46</accession>
<sequence length="341" mass="38787">MRSEMNSINSNKVWTLVDPPKGFKPIGCKWVYKPKLGADWKVTTFKARLVAKGYTQRPSVDFEKTYSPVAMAKSIRILLAISAYYDYEILQMDVKTMFLNSFIKEEINMDQPLCFISIGEEQKSYDFANNEFDPCIYKKVSGSSIVFFVLYVDDILLIGNDAKMLGDKKAWLSMQFSMKDLGDASYILGIKIYRDRPTRISGITRASIQYVVQCTRFDIAFALSVTSRYQACAGEKHWTAVKTILKYLRRTQEMFLVYGGGELVLEGCSDASFQFDVDDAKSQSGFVFKLNGSVVDWKSSKRDMTVDSTTEAEYIAALEAAKEAVWMKKLYTRVECSGQYC</sequence>
<dbReference type="Pfam" id="PF07727">
    <property type="entry name" value="RVT_2"/>
    <property type="match status" value="1"/>
</dbReference>
<protein>
    <submittedName>
        <fullName evidence="2">Retrovirus-related Pol polyprotein from transposon TNT 1-94</fullName>
    </submittedName>
</protein>
<comment type="caution">
    <text evidence="2">The sequence shown here is derived from an EMBL/GenBank/DDBJ whole genome shotgun (WGS) entry which is preliminary data.</text>
</comment>
<reference evidence="2" key="1">
    <citation type="submission" date="2020-06" db="EMBL/GenBank/DDBJ databases">
        <authorList>
            <person name="Li T."/>
            <person name="Hu X."/>
            <person name="Zhang T."/>
            <person name="Song X."/>
            <person name="Zhang H."/>
            <person name="Dai N."/>
            <person name="Sheng W."/>
            <person name="Hou X."/>
            <person name="Wei L."/>
        </authorList>
    </citation>
    <scope>NUCLEOTIDE SEQUENCE</scope>
    <source>
        <strain evidence="2">KEN1</strain>
        <tissue evidence="2">Leaf</tissue>
    </source>
</reference>
<organism evidence="2">
    <name type="scientific">Sesamum latifolium</name>
    <dbReference type="NCBI Taxonomy" id="2727402"/>
    <lineage>
        <taxon>Eukaryota</taxon>
        <taxon>Viridiplantae</taxon>
        <taxon>Streptophyta</taxon>
        <taxon>Embryophyta</taxon>
        <taxon>Tracheophyta</taxon>
        <taxon>Spermatophyta</taxon>
        <taxon>Magnoliopsida</taxon>
        <taxon>eudicotyledons</taxon>
        <taxon>Gunneridae</taxon>
        <taxon>Pentapetalae</taxon>
        <taxon>asterids</taxon>
        <taxon>lamiids</taxon>
        <taxon>Lamiales</taxon>
        <taxon>Pedaliaceae</taxon>
        <taxon>Sesamum</taxon>
    </lineage>
</organism>
<evidence type="ECO:0000313" key="2">
    <source>
        <dbReference type="EMBL" id="KAL0451654.1"/>
    </source>
</evidence>
<dbReference type="CDD" id="cd09272">
    <property type="entry name" value="RNase_HI_RT_Ty1"/>
    <property type="match status" value="1"/>
</dbReference>
<reference evidence="2" key="2">
    <citation type="journal article" date="2024" name="Plant">
        <title>Genomic evolution and insights into agronomic trait innovations of Sesamum species.</title>
        <authorList>
            <person name="Miao H."/>
            <person name="Wang L."/>
            <person name="Qu L."/>
            <person name="Liu H."/>
            <person name="Sun Y."/>
            <person name="Le M."/>
            <person name="Wang Q."/>
            <person name="Wei S."/>
            <person name="Zheng Y."/>
            <person name="Lin W."/>
            <person name="Duan Y."/>
            <person name="Cao H."/>
            <person name="Xiong S."/>
            <person name="Wang X."/>
            <person name="Wei L."/>
            <person name="Li C."/>
            <person name="Ma Q."/>
            <person name="Ju M."/>
            <person name="Zhao R."/>
            <person name="Li G."/>
            <person name="Mu C."/>
            <person name="Tian Q."/>
            <person name="Mei H."/>
            <person name="Zhang T."/>
            <person name="Gao T."/>
            <person name="Zhang H."/>
        </authorList>
    </citation>
    <scope>NUCLEOTIDE SEQUENCE</scope>
    <source>
        <strain evidence="2">KEN1</strain>
    </source>
</reference>
<gene>
    <name evidence="2" type="ORF">Slati_1143500</name>
</gene>
<feature type="domain" description="Reverse transcriptase Ty1/copia-type" evidence="1">
    <location>
        <begin position="11"/>
        <end position="126"/>
    </location>
</feature>
<dbReference type="EMBL" id="JACGWN010000004">
    <property type="protein sequence ID" value="KAL0451654.1"/>
    <property type="molecule type" value="Genomic_DNA"/>
</dbReference>
<dbReference type="PANTHER" id="PTHR11439:SF496">
    <property type="entry name" value="RNA-DIRECTED DNA POLYMERASE"/>
    <property type="match status" value="1"/>
</dbReference>
<dbReference type="AlphaFoldDB" id="A0AAW2XC46"/>
<dbReference type="InterPro" id="IPR013103">
    <property type="entry name" value="RVT_2"/>
</dbReference>